<keyword evidence="4" id="KW-1185">Reference proteome</keyword>
<dbReference type="InParanoid" id="A0A2P6MNU0"/>
<reference evidence="3 4" key="1">
    <citation type="journal article" date="2018" name="Genome Biol. Evol.">
        <title>Multiple Roots of Fruiting Body Formation in Amoebozoa.</title>
        <authorList>
            <person name="Hillmann F."/>
            <person name="Forbes G."/>
            <person name="Novohradska S."/>
            <person name="Ferling I."/>
            <person name="Riege K."/>
            <person name="Groth M."/>
            <person name="Westermann M."/>
            <person name="Marz M."/>
            <person name="Spaller T."/>
            <person name="Winckler T."/>
            <person name="Schaap P."/>
            <person name="Glockner G."/>
        </authorList>
    </citation>
    <scope>NUCLEOTIDE SEQUENCE [LARGE SCALE GENOMIC DNA]</scope>
    <source>
        <strain evidence="3 4">Jena</strain>
    </source>
</reference>
<dbReference type="GO" id="GO:0003676">
    <property type="term" value="F:nucleic acid binding"/>
    <property type="evidence" value="ECO:0007669"/>
    <property type="project" value="UniProtKB-UniRule"/>
</dbReference>
<evidence type="ECO:0000313" key="3">
    <source>
        <dbReference type="EMBL" id="PRP73389.1"/>
    </source>
</evidence>
<dbReference type="SMART" id="SM00393">
    <property type="entry name" value="R3H"/>
    <property type="match status" value="1"/>
</dbReference>
<feature type="region of interest" description="Disordered" evidence="1">
    <location>
        <begin position="161"/>
        <end position="191"/>
    </location>
</feature>
<dbReference type="AlphaFoldDB" id="A0A2P6MNU0"/>
<evidence type="ECO:0000259" key="2">
    <source>
        <dbReference type="PROSITE" id="PS51061"/>
    </source>
</evidence>
<dbReference type="Proteomes" id="UP000241769">
    <property type="component" value="Unassembled WGS sequence"/>
</dbReference>
<dbReference type="SUPFAM" id="SSF82708">
    <property type="entry name" value="R3H domain"/>
    <property type="match status" value="1"/>
</dbReference>
<accession>A0A2P6MNU0</accession>
<name>A0A2P6MNU0_9EUKA</name>
<dbReference type="CDD" id="cd02325">
    <property type="entry name" value="R3H"/>
    <property type="match status" value="1"/>
</dbReference>
<dbReference type="Gene3D" id="3.30.1370.50">
    <property type="entry name" value="R3H-like domain"/>
    <property type="match status" value="1"/>
</dbReference>
<evidence type="ECO:0000313" key="4">
    <source>
        <dbReference type="Proteomes" id="UP000241769"/>
    </source>
</evidence>
<evidence type="ECO:0000256" key="1">
    <source>
        <dbReference type="SAM" id="MobiDB-lite"/>
    </source>
</evidence>
<sequence>MEFGDLLQSLSFTRKRVFLLQLEKEFDDLIERQRTQSNGLRLSKRFISMTSGNRWLIHQTANRFKLHSSSVGWGKDKRTRITADANSISPSIRYSDFIPSAVVEELQWITISNQEEKTLDVAKTTTDVAQTMDVAEDHPVIHDTSSSLESKKRMRADAPIYVPSSSFNPISQTEHVPPQEKTKKMRGRGASTFGKTEAEMDQMREAEDVPSTLNDTEPLPEDEIAEDLPSDITTIDVIYDWSSYDARVQREEEAKNKTYYKTNADLNRGRTSWSDAWKLKQSGEGFVQFEMSSIKWFRIDIRPSSASRHTFSLHFDSTRSHPFPLFTSNNQVRVLIKDERDRDIAGEDDTFSFGATQYPDHPLIRFTSPEIVKIDRFGFRGETKSHIREIYIRGKISAVPATRDHIYQITTNDDSNLSFSNLIRKQIQLDDGRCIIIFNSIQDATETFTRWKEGDYKEIEDMTREYDDGVRAELEHPVQQRPSADARAASRFILNAVKNSQETQ</sequence>
<dbReference type="InterPro" id="IPR001374">
    <property type="entry name" value="R3H_dom"/>
</dbReference>
<feature type="domain" description="R3H" evidence="2">
    <location>
        <begin position="16"/>
        <end position="85"/>
    </location>
</feature>
<dbReference type="PROSITE" id="PS51061">
    <property type="entry name" value="R3H"/>
    <property type="match status" value="1"/>
</dbReference>
<dbReference type="InterPro" id="IPR036867">
    <property type="entry name" value="R3H_dom_sf"/>
</dbReference>
<gene>
    <name evidence="3" type="ORF">PROFUN_09619</name>
</gene>
<dbReference type="Pfam" id="PF01424">
    <property type="entry name" value="R3H"/>
    <property type="match status" value="1"/>
</dbReference>
<proteinExistence type="predicted"/>
<comment type="caution">
    <text evidence="3">The sequence shown here is derived from an EMBL/GenBank/DDBJ whole genome shotgun (WGS) entry which is preliminary data.</text>
</comment>
<feature type="compositionally biased region" description="Polar residues" evidence="1">
    <location>
        <begin position="163"/>
        <end position="174"/>
    </location>
</feature>
<protein>
    <recommendedName>
        <fullName evidence="2">R3H domain-containing protein</fullName>
    </recommendedName>
</protein>
<dbReference type="EMBL" id="MDYQ01000613">
    <property type="protein sequence ID" value="PRP73389.1"/>
    <property type="molecule type" value="Genomic_DNA"/>
</dbReference>
<organism evidence="3 4">
    <name type="scientific">Planoprotostelium fungivorum</name>
    <dbReference type="NCBI Taxonomy" id="1890364"/>
    <lineage>
        <taxon>Eukaryota</taxon>
        <taxon>Amoebozoa</taxon>
        <taxon>Evosea</taxon>
        <taxon>Variosea</taxon>
        <taxon>Cavosteliida</taxon>
        <taxon>Cavosteliaceae</taxon>
        <taxon>Planoprotostelium</taxon>
    </lineage>
</organism>